<name>A0ABQ9XJQ0_9EUKA</name>
<evidence type="ECO:0000256" key="1">
    <source>
        <dbReference type="SAM" id="MobiDB-lite"/>
    </source>
</evidence>
<feature type="compositionally biased region" description="Basic and acidic residues" evidence="1">
    <location>
        <begin position="1"/>
        <end position="16"/>
    </location>
</feature>
<keyword evidence="3" id="KW-1185">Reference proteome</keyword>
<sequence length="70" mass="8510">MEHFPHSFTPRREKPEGVIGLDIGKERQEMEEQLRMKMREMEEKDHLRETERENDREELKKKEDGHGFGT</sequence>
<evidence type="ECO:0000313" key="2">
    <source>
        <dbReference type="EMBL" id="KAK2952663.1"/>
    </source>
</evidence>
<protein>
    <submittedName>
        <fullName evidence="2">Uncharacterized protein</fullName>
    </submittedName>
</protein>
<comment type="caution">
    <text evidence="2">The sequence shown here is derived from an EMBL/GenBank/DDBJ whole genome shotgun (WGS) entry which is preliminary data.</text>
</comment>
<dbReference type="Proteomes" id="UP001281761">
    <property type="component" value="Unassembled WGS sequence"/>
</dbReference>
<feature type="region of interest" description="Disordered" evidence="1">
    <location>
        <begin position="1"/>
        <end position="70"/>
    </location>
</feature>
<accession>A0ABQ9XJQ0</accession>
<organism evidence="2 3">
    <name type="scientific">Blattamonas nauphoetae</name>
    <dbReference type="NCBI Taxonomy" id="2049346"/>
    <lineage>
        <taxon>Eukaryota</taxon>
        <taxon>Metamonada</taxon>
        <taxon>Preaxostyla</taxon>
        <taxon>Oxymonadida</taxon>
        <taxon>Blattamonas</taxon>
    </lineage>
</organism>
<reference evidence="2 3" key="1">
    <citation type="journal article" date="2022" name="bioRxiv">
        <title>Genomics of Preaxostyla Flagellates Illuminates Evolutionary Transitions and the Path Towards Mitochondrial Loss.</title>
        <authorList>
            <person name="Novak L.V.F."/>
            <person name="Treitli S.C."/>
            <person name="Pyrih J."/>
            <person name="Halakuc P."/>
            <person name="Pipaliya S.V."/>
            <person name="Vacek V."/>
            <person name="Brzon O."/>
            <person name="Soukal P."/>
            <person name="Eme L."/>
            <person name="Dacks J.B."/>
            <person name="Karnkowska A."/>
            <person name="Elias M."/>
            <person name="Hampl V."/>
        </authorList>
    </citation>
    <scope>NUCLEOTIDE SEQUENCE [LARGE SCALE GENOMIC DNA]</scope>
    <source>
        <strain evidence="2">NAU3</strain>
        <tissue evidence="2">Gut</tissue>
    </source>
</reference>
<feature type="compositionally biased region" description="Basic and acidic residues" evidence="1">
    <location>
        <begin position="23"/>
        <end position="70"/>
    </location>
</feature>
<dbReference type="EMBL" id="JARBJD010000100">
    <property type="protein sequence ID" value="KAK2952663.1"/>
    <property type="molecule type" value="Genomic_DNA"/>
</dbReference>
<gene>
    <name evidence="2" type="ORF">BLNAU_12312</name>
</gene>
<proteinExistence type="predicted"/>
<evidence type="ECO:0000313" key="3">
    <source>
        <dbReference type="Proteomes" id="UP001281761"/>
    </source>
</evidence>